<accession>A0A2V3ZSG4</accession>
<evidence type="ECO:0000313" key="2">
    <source>
        <dbReference type="EMBL" id="PXX96045.1"/>
    </source>
</evidence>
<evidence type="ECO:0008006" key="4">
    <source>
        <dbReference type="Google" id="ProtNLM"/>
    </source>
</evidence>
<evidence type="ECO:0000256" key="1">
    <source>
        <dbReference type="SAM" id="SignalP"/>
    </source>
</evidence>
<reference evidence="2 3" key="1">
    <citation type="submission" date="2018-05" db="EMBL/GenBank/DDBJ databases">
        <title>Marinifilum breve JC075T sp. nov., a marine bacterium isolated from Yongle Blue Hole in the South China Sea.</title>
        <authorList>
            <person name="Fu T."/>
        </authorList>
    </citation>
    <scope>NUCLEOTIDE SEQUENCE [LARGE SCALE GENOMIC DNA]</scope>
    <source>
        <strain evidence="2 3">JC075</strain>
    </source>
</reference>
<dbReference type="RefSeq" id="WP_110363384.1">
    <property type="nucleotide sequence ID" value="NZ_QFLI01000013.1"/>
</dbReference>
<gene>
    <name evidence="2" type="ORF">DF185_21035</name>
</gene>
<evidence type="ECO:0000313" key="3">
    <source>
        <dbReference type="Proteomes" id="UP000248079"/>
    </source>
</evidence>
<feature type="chain" id="PRO_5015849610" description="DUF4292 domain-containing protein" evidence="1">
    <location>
        <begin position="20"/>
        <end position="247"/>
    </location>
</feature>
<proteinExistence type="predicted"/>
<keyword evidence="3" id="KW-1185">Reference proteome</keyword>
<feature type="signal peptide" evidence="1">
    <location>
        <begin position="1"/>
        <end position="19"/>
    </location>
</feature>
<dbReference type="PROSITE" id="PS51257">
    <property type="entry name" value="PROKAR_LIPOPROTEIN"/>
    <property type="match status" value="1"/>
</dbReference>
<sequence>MIKRNTLLIFIAILLQACAGSKPFTAYWNAKTNTQANKFSEKEALYYQPADQISVKIFNNNEFIDIFLETNSPGTLKKIYNLGLSLWIDPDGKSKRVFAINYPLPAEIPYTDSQFKSYLERFSRVEFQEELIDRFQNYELIDTRINESVLTSTTVKEEKVKVQLKTVNQILFSYHVQIPTKVLYPDYAEAKEISIGINSINVADKQYYSAMSSKEVIQKNLDELRVGAYQNKHELEEWWVNFTLAKE</sequence>
<dbReference type="OrthoDB" id="1523672at2"/>
<dbReference type="AlphaFoldDB" id="A0A2V3ZSG4"/>
<organism evidence="2 3">
    <name type="scientific">Marinifilum breve</name>
    <dbReference type="NCBI Taxonomy" id="2184082"/>
    <lineage>
        <taxon>Bacteria</taxon>
        <taxon>Pseudomonadati</taxon>
        <taxon>Bacteroidota</taxon>
        <taxon>Bacteroidia</taxon>
        <taxon>Marinilabiliales</taxon>
        <taxon>Marinifilaceae</taxon>
    </lineage>
</organism>
<dbReference type="Proteomes" id="UP000248079">
    <property type="component" value="Unassembled WGS sequence"/>
</dbReference>
<dbReference type="EMBL" id="QFLI01000013">
    <property type="protein sequence ID" value="PXX96045.1"/>
    <property type="molecule type" value="Genomic_DNA"/>
</dbReference>
<protein>
    <recommendedName>
        <fullName evidence="4">DUF4292 domain-containing protein</fullName>
    </recommendedName>
</protein>
<name>A0A2V3ZSG4_9BACT</name>
<comment type="caution">
    <text evidence="2">The sequence shown here is derived from an EMBL/GenBank/DDBJ whole genome shotgun (WGS) entry which is preliminary data.</text>
</comment>
<keyword evidence="1" id="KW-0732">Signal</keyword>